<dbReference type="SUPFAM" id="SSF52540">
    <property type="entry name" value="P-loop containing nucleoside triphosphate hydrolases"/>
    <property type="match status" value="1"/>
</dbReference>
<feature type="domain" description="NACHT" evidence="4">
    <location>
        <begin position="291"/>
        <end position="416"/>
    </location>
</feature>
<organism evidence="5 6">
    <name type="scientific">Methanosarcina vacuolata Z-761</name>
    <dbReference type="NCBI Taxonomy" id="1434123"/>
    <lineage>
        <taxon>Archaea</taxon>
        <taxon>Methanobacteriati</taxon>
        <taxon>Methanobacteriota</taxon>
        <taxon>Stenosarchaea group</taxon>
        <taxon>Methanomicrobia</taxon>
        <taxon>Methanosarcinales</taxon>
        <taxon>Methanosarcinaceae</taxon>
        <taxon>Methanosarcina</taxon>
    </lineage>
</organism>
<evidence type="ECO:0000313" key="5">
    <source>
        <dbReference type="EMBL" id="AKB45313.1"/>
    </source>
</evidence>
<dbReference type="InterPro" id="IPR001646">
    <property type="entry name" value="5peptide_repeat"/>
</dbReference>
<sequence length="1158" mass="135251">MDPNIISIIVGLLTNGLCSLIAFTGDKVQDYAFSKEEIQERLLVNKKIKVVVEEEFKDLYNFLNPEDFYTFLKFESGNVEKIIVRIYSFYDIDDKNRESLEIVRKDFCLLCSQYFYDKVGISAAAPQLFHVLTKCCERSLDIMINEEGDLAAHEAQSKYRSKTIVEMLLKIIKKMQDSQDKLEEFDKEFKLLNQKYNKQIQKSSQSCHFLKIDPSLEGHFVDQSDEFEQLKSKNYKINNELKIYLNEIISDLNSIRELNYYIKIRCFDESYKEVKYVDKYVGRWIKDKSSQVLAILGDYGTGKTLYCQKLTLDLAEKYLQGVINSYVPILLYLRDMDDESCINDFFNKQLKSHAPFGTTIDYSYFNMLYQDGRLLFILDGFDEMSVDMRESTAYKNFYKIDKLALGKNKLIITSRTHYFKEKNRERDVLNPISKNYTGLRLKENINLQMVYIQLFNDADINEYFKKFFGNQSENQLERMSHIYNLWDLAHRPIFLSIIAQTLPKLEELKSTITIDKLYVEYVKMCIIREGWRDICSTDVYEIMEELALRMFIDGNSKVTSEQIFNLIKELNAKNAYNDIDLNNLDGKIRTCSFLNRTSSDEYTFFHKSLMEFFIAKKFVNEIKGNKVNSSSFGKRRISPTIGNFMKDLLTDKDALYAIIHNTKYKNFDEIGFLGGNSLTILGLMNENFSEKDFSSLVLSGAYLLNCDLIHTSFKNSILKDAEIINCNLTNADFTYTDLEGAIFTDNLGINCFVLSPDSKYFALGGLGGQIIICDMSTGSRLQSLYEHADRIIALCWPNNRLLISCGADKKIIIWDTYSWTISNVIKVEKNPKIIVWMKNTEWLLYTDHSGNIKAFDSKNNWNIVHDTNMHNPINMIRCFSKKDNILLSFNDHIAILDKNFKLVDEVSIGSPILSINNNENNVLLANNCCNGQCNFNLRDYFLNKDSDHKWIDYEVWLKRLSLGNMELNDLRYWSSYVHESPWILEGYGEDGEDVIGGTDGKDEIYSILDVCYLGSWDKYVILLYHYKYNIESWHNTSSHYQRYYLIFMNDAKEVKSFLVNSISYCNNDAGYNPYFDSHIKYVIFSEKNYLVFAEYDEYDMWNVDSIHIWYVDTEFDEYREIRRFKMGITCNGMKIDNVYNLSNEQLKELKNGGAVTSK</sequence>
<dbReference type="Pfam" id="PF00400">
    <property type="entry name" value="WD40"/>
    <property type="match status" value="1"/>
</dbReference>
<name>A0A0E3Q8B7_9EURY</name>
<evidence type="ECO:0000259" key="4">
    <source>
        <dbReference type="PROSITE" id="PS50837"/>
    </source>
</evidence>
<gene>
    <name evidence="5" type="ORF">MSVAZ_3044</name>
</gene>
<dbReference type="InterPro" id="IPR036322">
    <property type="entry name" value="WD40_repeat_dom_sf"/>
</dbReference>
<dbReference type="InterPro" id="IPR007111">
    <property type="entry name" value="NACHT_NTPase"/>
</dbReference>
<reference evidence="5 6" key="1">
    <citation type="submission" date="2014-07" db="EMBL/GenBank/DDBJ databases">
        <title>Methanogenic archaea and the global carbon cycle.</title>
        <authorList>
            <person name="Henriksen J.R."/>
            <person name="Luke J."/>
            <person name="Reinhart S."/>
            <person name="Benedict M.N."/>
            <person name="Youngblut N.D."/>
            <person name="Metcalf M.E."/>
            <person name="Whitaker R.J."/>
            <person name="Metcalf W.W."/>
        </authorList>
    </citation>
    <scope>NUCLEOTIDE SEQUENCE [LARGE SCALE GENOMIC DNA]</scope>
    <source>
        <strain evidence="5 6">Z-761</strain>
    </source>
</reference>
<dbReference type="PANTHER" id="PTHR22847:SF637">
    <property type="entry name" value="WD REPEAT DOMAIN 5B"/>
    <property type="match status" value="1"/>
</dbReference>
<dbReference type="PROSITE" id="PS50837">
    <property type="entry name" value="NACHT"/>
    <property type="match status" value="1"/>
</dbReference>
<dbReference type="SUPFAM" id="SSF50978">
    <property type="entry name" value="WD40 repeat-like"/>
    <property type="match status" value="1"/>
</dbReference>
<proteinExistence type="predicted"/>
<dbReference type="SUPFAM" id="SSF141571">
    <property type="entry name" value="Pentapeptide repeat-like"/>
    <property type="match status" value="1"/>
</dbReference>
<dbReference type="SMART" id="SM00320">
    <property type="entry name" value="WD40"/>
    <property type="match status" value="2"/>
</dbReference>
<dbReference type="PATRIC" id="fig|1434123.4.peg.3745"/>
<dbReference type="Pfam" id="PF00805">
    <property type="entry name" value="Pentapeptide"/>
    <property type="match status" value="1"/>
</dbReference>
<keyword evidence="1" id="KW-0853">WD repeat</keyword>
<dbReference type="AlphaFoldDB" id="A0A0E3Q8B7"/>
<dbReference type="Gene3D" id="2.130.10.10">
    <property type="entry name" value="YVTN repeat-like/Quinoprotein amine dehydrogenase"/>
    <property type="match status" value="1"/>
</dbReference>
<evidence type="ECO:0000256" key="2">
    <source>
        <dbReference type="ARBA" id="ARBA00022737"/>
    </source>
</evidence>
<dbReference type="Proteomes" id="UP000033096">
    <property type="component" value="Chromosome"/>
</dbReference>
<feature type="coiled-coil region" evidence="3">
    <location>
        <begin position="168"/>
        <end position="202"/>
    </location>
</feature>
<dbReference type="InterPro" id="IPR001680">
    <property type="entry name" value="WD40_rpt"/>
</dbReference>
<accession>A0A0E3Q8B7</accession>
<dbReference type="HOGENOM" id="CLU_275530_0_0_2"/>
<dbReference type="InterPro" id="IPR027417">
    <property type="entry name" value="P-loop_NTPase"/>
</dbReference>
<dbReference type="Pfam" id="PF05729">
    <property type="entry name" value="NACHT"/>
    <property type="match status" value="1"/>
</dbReference>
<evidence type="ECO:0000256" key="3">
    <source>
        <dbReference type="SAM" id="Coils"/>
    </source>
</evidence>
<dbReference type="PANTHER" id="PTHR22847">
    <property type="entry name" value="WD40 REPEAT PROTEIN"/>
    <property type="match status" value="1"/>
</dbReference>
<keyword evidence="2" id="KW-0677">Repeat</keyword>
<dbReference type="RefSeq" id="WP_048122626.1">
    <property type="nucleotide sequence ID" value="NZ_CP009520.1"/>
</dbReference>
<dbReference type="KEGG" id="mvc:MSVAZ_3044"/>
<dbReference type="PROSITE" id="PS50082">
    <property type="entry name" value="WD_REPEATS_2"/>
    <property type="match status" value="1"/>
</dbReference>
<dbReference type="Gene3D" id="2.160.20.80">
    <property type="entry name" value="E3 ubiquitin-protein ligase SopA"/>
    <property type="match status" value="1"/>
</dbReference>
<keyword evidence="6" id="KW-1185">Reference proteome</keyword>
<keyword evidence="3" id="KW-0175">Coiled coil</keyword>
<evidence type="ECO:0000313" key="6">
    <source>
        <dbReference type="Proteomes" id="UP000033096"/>
    </source>
</evidence>
<dbReference type="Gene3D" id="3.40.50.300">
    <property type="entry name" value="P-loop containing nucleotide triphosphate hydrolases"/>
    <property type="match status" value="1"/>
</dbReference>
<evidence type="ECO:0000256" key="1">
    <source>
        <dbReference type="ARBA" id="ARBA00022574"/>
    </source>
</evidence>
<dbReference type="EMBL" id="CP009520">
    <property type="protein sequence ID" value="AKB45313.1"/>
    <property type="molecule type" value="Genomic_DNA"/>
</dbReference>
<dbReference type="InterPro" id="IPR015943">
    <property type="entry name" value="WD40/YVTN_repeat-like_dom_sf"/>
</dbReference>
<protein>
    <recommendedName>
        <fullName evidence="4">NACHT domain-containing protein</fullName>
    </recommendedName>
</protein>
<dbReference type="STRING" id="1434123.MSVAZ_3044"/>
<dbReference type="GeneID" id="24811572"/>